<dbReference type="Proteomes" id="UP000594262">
    <property type="component" value="Unplaced"/>
</dbReference>
<feature type="compositionally biased region" description="Low complexity" evidence="6">
    <location>
        <begin position="82"/>
        <end position="106"/>
    </location>
</feature>
<dbReference type="PROSITE" id="PS51526">
    <property type="entry name" value="RFX_DBD"/>
    <property type="match status" value="1"/>
</dbReference>
<dbReference type="InterPro" id="IPR036388">
    <property type="entry name" value="WH-like_DNA-bd_sf"/>
</dbReference>
<dbReference type="InterPro" id="IPR039779">
    <property type="entry name" value="RFX-like"/>
</dbReference>
<dbReference type="GO" id="GO:0005634">
    <property type="term" value="C:nucleus"/>
    <property type="evidence" value="ECO:0007669"/>
    <property type="project" value="UniProtKB-SubCell"/>
</dbReference>
<dbReference type="RefSeq" id="XP_066922109.1">
    <property type="nucleotide sequence ID" value="XM_067066008.1"/>
</dbReference>
<proteinExistence type="predicted"/>
<keyword evidence="3" id="KW-0238">DNA-binding</keyword>
<feature type="compositionally biased region" description="Acidic residues" evidence="6">
    <location>
        <begin position="785"/>
        <end position="795"/>
    </location>
</feature>
<evidence type="ECO:0000256" key="6">
    <source>
        <dbReference type="SAM" id="MobiDB-lite"/>
    </source>
</evidence>
<dbReference type="SUPFAM" id="SSF46785">
    <property type="entry name" value="Winged helix' DNA-binding domain"/>
    <property type="match status" value="1"/>
</dbReference>
<evidence type="ECO:0000256" key="4">
    <source>
        <dbReference type="ARBA" id="ARBA00023163"/>
    </source>
</evidence>
<evidence type="ECO:0000256" key="5">
    <source>
        <dbReference type="ARBA" id="ARBA00023242"/>
    </source>
</evidence>
<reference evidence="8" key="1">
    <citation type="submission" date="2021-01" db="UniProtKB">
        <authorList>
            <consortium name="EnsemblMetazoa"/>
        </authorList>
    </citation>
    <scope>IDENTIFICATION</scope>
</reference>
<accession>A0A7M5UKS6</accession>
<protein>
    <recommendedName>
        <fullName evidence="7">RFX-type winged-helix domain-containing protein</fullName>
    </recommendedName>
</protein>
<feature type="compositionally biased region" description="Basic and acidic residues" evidence="6">
    <location>
        <begin position="12"/>
        <end position="28"/>
    </location>
</feature>
<dbReference type="GO" id="GO:0000978">
    <property type="term" value="F:RNA polymerase II cis-regulatory region sequence-specific DNA binding"/>
    <property type="evidence" value="ECO:0007669"/>
    <property type="project" value="TreeGrafter"/>
</dbReference>
<feature type="compositionally biased region" description="Polar residues" evidence="6">
    <location>
        <begin position="31"/>
        <end position="42"/>
    </location>
</feature>
<evidence type="ECO:0000256" key="3">
    <source>
        <dbReference type="ARBA" id="ARBA00023125"/>
    </source>
</evidence>
<keyword evidence="2" id="KW-0805">Transcription regulation</keyword>
<feature type="region of interest" description="Disordered" evidence="6">
    <location>
        <begin position="772"/>
        <end position="798"/>
    </location>
</feature>
<keyword evidence="9" id="KW-1185">Reference proteome</keyword>
<evidence type="ECO:0000259" key="7">
    <source>
        <dbReference type="PROSITE" id="PS51526"/>
    </source>
</evidence>
<feature type="region of interest" description="Disordered" evidence="6">
    <location>
        <begin position="81"/>
        <end position="176"/>
    </location>
</feature>
<organism evidence="8 9">
    <name type="scientific">Clytia hemisphaerica</name>
    <dbReference type="NCBI Taxonomy" id="252671"/>
    <lineage>
        <taxon>Eukaryota</taxon>
        <taxon>Metazoa</taxon>
        <taxon>Cnidaria</taxon>
        <taxon>Hydrozoa</taxon>
        <taxon>Hydroidolina</taxon>
        <taxon>Leptothecata</taxon>
        <taxon>Obeliida</taxon>
        <taxon>Clytiidae</taxon>
        <taxon>Clytia</taxon>
    </lineage>
</organism>
<evidence type="ECO:0000313" key="9">
    <source>
        <dbReference type="Proteomes" id="UP000594262"/>
    </source>
</evidence>
<dbReference type="InterPro" id="IPR003150">
    <property type="entry name" value="DNA-bd_RFX"/>
</dbReference>
<feature type="compositionally biased region" description="Polar residues" evidence="6">
    <location>
        <begin position="402"/>
        <end position="414"/>
    </location>
</feature>
<dbReference type="Pfam" id="PF25340">
    <property type="entry name" value="BCD_RFX"/>
    <property type="match status" value="1"/>
</dbReference>
<comment type="subcellular location">
    <subcellularLocation>
        <location evidence="1">Nucleus</location>
    </subcellularLocation>
</comment>
<dbReference type="AlphaFoldDB" id="A0A7M5UKS6"/>
<feature type="domain" description="RFX-type winged-helix" evidence="7">
    <location>
        <begin position="309"/>
        <end position="384"/>
    </location>
</feature>
<dbReference type="OrthoDB" id="10056949at2759"/>
<dbReference type="Gene3D" id="1.10.10.10">
    <property type="entry name" value="Winged helix-like DNA-binding domain superfamily/Winged helix DNA-binding domain"/>
    <property type="match status" value="1"/>
</dbReference>
<feature type="compositionally biased region" description="Polar residues" evidence="6">
    <location>
        <begin position="107"/>
        <end position="173"/>
    </location>
</feature>
<feature type="region of interest" description="Disordered" evidence="6">
    <location>
        <begin position="398"/>
        <end position="432"/>
    </location>
</feature>
<evidence type="ECO:0000256" key="2">
    <source>
        <dbReference type="ARBA" id="ARBA00023015"/>
    </source>
</evidence>
<dbReference type="PANTHER" id="PTHR12619">
    <property type="entry name" value="RFX TRANSCRIPTION FACTOR FAMILY"/>
    <property type="match status" value="1"/>
</dbReference>
<keyword evidence="5" id="KW-0539">Nucleus</keyword>
<dbReference type="InterPro" id="IPR036390">
    <property type="entry name" value="WH_DNA-bd_sf"/>
</dbReference>
<dbReference type="Pfam" id="PF02257">
    <property type="entry name" value="RFX_DNA_binding"/>
    <property type="match status" value="1"/>
</dbReference>
<dbReference type="GO" id="GO:0000981">
    <property type="term" value="F:DNA-binding transcription factor activity, RNA polymerase II-specific"/>
    <property type="evidence" value="ECO:0007669"/>
    <property type="project" value="TreeGrafter"/>
</dbReference>
<dbReference type="EnsemblMetazoa" id="CLYHEMT000945.1">
    <property type="protein sequence ID" value="CLYHEMP000945.1"/>
    <property type="gene ID" value="CLYHEMG000945"/>
</dbReference>
<sequence length="836" mass="92968">MTRQGKIVQPAHGDHTARDKHVKTKAEPVDTQLQPVDPLQQQEEGHVISPLTRCMTREEIEILSNNSTSPLERDLIEYLRMQQQQQHQQQQQQQQNHHHQQNCQQNGGTPFQPITNQHQQQQRKSFGFGNSPNLTRSNSTPMKAYQTLSNASTAQNLSSPTDIANYMNGQNPMDASKLPHFPMPISQIKKENDFDQGYPSTDLGQSYTSDQASSQAMVSSFPYGAGGTGNESMYSQQSNLHTYMDSHGNASQNQMFQSYSAQGGHPGSMGLGVSPQAIGVAQQAQYLQPGQAASQRVPISHTTRASPITVQWLLENYETSDGVSLPRSTLYHHYLRHCAENKIDAVNAASFGKLIRSVFVGLKTRRLGTRGNSKYHYYGIRVKPNSPLARITDDTHVALRATPTSSKRSMGSNNYDEERRTEGAASNAEDSSALSAHQQYLGDVGDGLPEGPVIDLTEPLPEGLKKEDVITFGNYYRSHSEALLEVISTLQFDLVEALWQSFYKSPAAANKADNGTLDNNEFNITKNDLITFCNYKPVQVFIKETDYILYQKLVGVLVPDVLRAVPSALTQIVRNFAKSLENWLVGSMSEMPKEICNVKVAAVSAFSQTLRRYTSLNHLAQAARAVLQNSQQINQMWNDLNKVDFNNVQEQSSWVCQCDESLIAKLEQDFKQTLAQQHSLEQWAKWLESVVAMVLEPHQGQESYPKAARNFLLNWSFYSSMIIRDLTLRSAASFGSFHLIRLLYDEYMFYLIEHKVAAHTGKSPMSVMAECVGGMTSSSNGNQGNDDEDELDENSNDGLSALTGGDVLKAGANLTMSQINEGMEPAAKKLKPDHLG</sequence>
<evidence type="ECO:0000313" key="8">
    <source>
        <dbReference type="EnsemblMetazoa" id="CLYHEMP000945.1"/>
    </source>
</evidence>
<name>A0A7M5UKS6_9CNID</name>
<dbReference type="FunFam" id="1.10.10.10:FF:000017">
    <property type="entry name" value="transcription factor RFX3 isoform X1"/>
    <property type="match status" value="1"/>
</dbReference>
<evidence type="ECO:0000256" key="1">
    <source>
        <dbReference type="ARBA" id="ARBA00004123"/>
    </source>
</evidence>
<keyword evidence="4" id="KW-0804">Transcription</keyword>
<dbReference type="PANTHER" id="PTHR12619:SF33">
    <property type="entry name" value="RFX, ISOFORM H"/>
    <property type="match status" value="1"/>
</dbReference>
<dbReference type="InterPro" id="IPR057321">
    <property type="entry name" value="RFX1-4/6/8-like_BCD"/>
</dbReference>
<dbReference type="GeneID" id="136809473"/>
<feature type="region of interest" description="Disordered" evidence="6">
    <location>
        <begin position="1"/>
        <end position="44"/>
    </location>
</feature>